<accession>A0A0R1X6W3</accession>
<dbReference type="RefSeq" id="WP_051225243.1">
    <property type="nucleotide sequence ID" value="NZ_AUEH01000017.1"/>
</dbReference>
<proteinExistence type="inferred from homology"/>
<dbReference type="PANTHER" id="PTHR10030">
    <property type="entry name" value="ALPHA-L-FUCOSIDASE"/>
    <property type="match status" value="1"/>
</dbReference>
<organism evidence="8 9">
    <name type="scientific">Schleiferilactobacillus harbinensis DSM 16991</name>
    <dbReference type="NCBI Taxonomy" id="1122147"/>
    <lineage>
        <taxon>Bacteria</taxon>
        <taxon>Bacillati</taxon>
        <taxon>Bacillota</taxon>
        <taxon>Bacilli</taxon>
        <taxon>Lactobacillales</taxon>
        <taxon>Lactobacillaceae</taxon>
        <taxon>Schleiferilactobacillus</taxon>
    </lineage>
</organism>
<dbReference type="GO" id="GO:0006004">
    <property type="term" value="P:fucose metabolic process"/>
    <property type="evidence" value="ECO:0007669"/>
    <property type="project" value="InterPro"/>
</dbReference>
<protein>
    <recommendedName>
        <fullName evidence="3">alpha-L-fucosidase</fullName>
        <ecNumber evidence="3">3.2.1.51</ecNumber>
    </recommendedName>
</protein>
<dbReference type="PATRIC" id="fig|1122147.4.peg.1624"/>
<evidence type="ECO:0000256" key="5">
    <source>
        <dbReference type="ARBA" id="ARBA00022801"/>
    </source>
</evidence>
<evidence type="ECO:0000259" key="7">
    <source>
        <dbReference type="Pfam" id="PF01120"/>
    </source>
</evidence>
<dbReference type="eggNOG" id="COG3669">
    <property type="taxonomic scope" value="Bacteria"/>
</dbReference>
<keyword evidence="4" id="KW-0732">Signal</keyword>
<dbReference type="EMBL" id="AZFW01000150">
    <property type="protein sequence ID" value="KRM23707.1"/>
    <property type="molecule type" value="Genomic_DNA"/>
</dbReference>
<dbReference type="Proteomes" id="UP000050949">
    <property type="component" value="Unassembled WGS sequence"/>
</dbReference>
<evidence type="ECO:0000313" key="9">
    <source>
        <dbReference type="Proteomes" id="UP000050949"/>
    </source>
</evidence>
<evidence type="ECO:0000313" key="8">
    <source>
        <dbReference type="EMBL" id="KRM23707.1"/>
    </source>
</evidence>
<dbReference type="SUPFAM" id="SSF51445">
    <property type="entry name" value="(Trans)glycosidases"/>
    <property type="match status" value="1"/>
</dbReference>
<dbReference type="InterPro" id="IPR057739">
    <property type="entry name" value="Glyco_hydro_29_N"/>
</dbReference>
<comment type="similarity">
    <text evidence="2">Belongs to the glycosyl hydrolase 29 family.</text>
</comment>
<feature type="domain" description="Glycoside hydrolase family 29 N-terminal" evidence="7">
    <location>
        <begin position="35"/>
        <end position="351"/>
    </location>
</feature>
<comment type="caution">
    <text evidence="8">The sequence shown here is derived from an EMBL/GenBank/DDBJ whole genome shotgun (WGS) entry which is preliminary data.</text>
</comment>
<evidence type="ECO:0000256" key="1">
    <source>
        <dbReference type="ARBA" id="ARBA00004071"/>
    </source>
</evidence>
<dbReference type="PIRSF" id="PIRSF001092">
    <property type="entry name" value="Alpha-L-fucosidase"/>
    <property type="match status" value="1"/>
</dbReference>
<dbReference type="GO" id="GO:0005764">
    <property type="term" value="C:lysosome"/>
    <property type="evidence" value="ECO:0007669"/>
    <property type="project" value="TreeGrafter"/>
</dbReference>
<dbReference type="SMART" id="SM00812">
    <property type="entry name" value="Alpha_L_fucos"/>
    <property type="match status" value="1"/>
</dbReference>
<dbReference type="Pfam" id="PF01120">
    <property type="entry name" value="Alpha_L_fucos"/>
    <property type="match status" value="1"/>
</dbReference>
<dbReference type="EC" id="3.2.1.51" evidence="3"/>
<gene>
    <name evidence="8" type="ORF">FC91_GL001565</name>
</gene>
<evidence type="ECO:0000256" key="3">
    <source>
        <dbReference type="ARBA" id="ARBA00012662"/>
    </source>
</evidence>
<dbReference type="InterPro" id="IPR016286">
    <property type="entry name" value="FUC_metazoa-typ"/>
</dbReference>
<evidence type="ECO:0000256" key="2">
    <source>
        <dbReference type="ARBA" id="ARBA00007951"/>
    </source>
</evidence>
<evidence type="ECO:0000256" key="4">
    <source>
        <dbReference type="ARBA" id="ARBA00022729"/>
    </source>
</evidence>
<keyword evidence="6" id="KW-0326">Glycosidase</keyword>
<dbReference type="Gene3D" id="3.20.20.80">
    <property type="entry name" value="Glycosidases"/>
    <property type="match status" value="1"/>
</dbReference>
<name>A0A0R1X6W3_9LACO</name>
<evidence type="ECO:0000256" key="6">
    <source>
        <dbReference type="ARBA" id="ARBA00023295"/>
    </source>
</evidence>
<dbReference type="PRINTS" id="PR00741">
    <property type="entry name" value="GLHYDRLASE29"/>
</dbReference>
<dbReference type="InterPro" id="IPR017853">
    <property type="entry name" value="GH"/>
</dbReference>
<comment type="function">
    <text evidence="1">Alpha-L-fucosidase is responsible for hydrolyzing the alpha-1,6-linked fucose joined to the reducing-end N-acetylglucosamine of the carbohydrate moieties of glycoproteins.</text>
</comment>
<sequence>MTNTHRGDIETVATGAWTPADFAALPLNDYTALQKRWSWFQDQKIGVLLHWGLYSQAGIVESWQLSDADGWARRPKAWRPNMTQLKHDYWQLADHFAPTRYDPTHWARLFRQAGLRYAIFTTKHHDGYTLYTTNASDYHTTTDLFAPFAQAMRAAGIGVGAYYSKADWHQPDYWRPNGQPKHRGADYAPSNNPARWQRYVDFVHQQLTEIATQYGPLRMLWLDAGWVGNAREPLNFDRLLPALQHQQPEMLLVNRTMGGRCEEYVTPERQVPTLTQRPTLPWESNLPLANNWGYAPYDHYKPFGQLLSDVLQVITLGGNIVLGVGPKADGTLPAPAVQRLKQLGGWLALNGAGIYGTRPVCPVVMQAAQQRHLAITQDDHAYYIFFKRRVPDRQLDLKSLHLPLSITQVTRLGLTAAPLPLANQIIQLPGTLRQSRCPGLRLTKLERS</sequence>
<keyword evidence="5" id="KW-0378">Hydrolase</keyword>
<reference evidence="8 9" key="1">
    <citation type="journal article" date="2015" name="Genome Announc.">
        <title>Expanding the biotechnology potential of lactobacilli through comparative genomics of 213 strains and associated genera.</title>
        <authorList>
            <person name="Sun Z."/>
            <person name="Harris H.M."/>
            <person name="McCann A."/>
            <person name="Guo C."/>
            <person name="Argimon S."/>
            <person name="Zhang W."/>
            <person name="Yang X."/>
            <person name="Jeffery I.B."/>
            <person name="Cooney J.C."/>
            <person name="Kagawa T.F."/>
            <person name="Liu W."/>
            <person name="Song Y."/>
            <person name="Salvetti E."/>
            <person name="Wrobel A."/>
            <person name="Rasinkangas P."/>
            <person name="Parkhill J."/>
            <person name="Rea M.C."/>
            <person name="O'Sullivan O."/>
            <person name="Ritari J."/>
            <person name="Douillard F.P."/>
            <person name="Paul Ross R."/>
            <person name="Yang R."/>
            <person name="Briner A.E."/>
            <person name="Felis G.E."/>
            <person name="de Vos W.M."/>
            <person name="Barrangou R."/>
            <person name="Klaenhammer T.R."/>
            <person name="Caufield P.W."/>
            <person name="Cui Y."/>
            <person name="Zhang H."/>
            <person name="O'Toole P.W."/>
        </authorList>
    </citation>
    <scope>NUCLEOTIDE SEQUENCE [LARGE SCALE GENOMIC DNA]</scope>
    <source>
        <strain evidence="8 9">DSM 16991</strain>
    </source>
</reference>
<dbReference type="AlphaFoldDB" id="A0A0R1X6W3"/>
<dbReference type="InterPro" id="IPR000933">
    <property type="entry name" value="Glyco_hydro_29"/>
</dbReference>
<dbReference type="OrthoDB" id="107551at2"/>
<dbReference type="GO" id="GO:0016139">
    <property type="term" value="P:glycoside catabolic process"/>
    <property type="evidence" value="ECO:0007669"/>
    <property type="project" value="TreeGrafter"/>
</dbReference>
<dbReference type="PANTHER" id="PTHR10030:SF37">
    <property type="entry name" value="ALPHA-L-FUCOSIDASE-RELATED"/>
    <property type="match status" value="1"/>
</dbReference>
<dbReference type="GO" id="GO:0004560">
    <property type="term" value="F:alpha-L-fucosidase activity"/>
    <property type="evidence" value="ECO:0007669"/>
    <property type="project" value="InterPro"/>
</dbReference>